<dbReference type="PANTHER" id="PTHR42973">
    <property type="entry name" value="BINDING OXIDOREDUCTASE, PUTATIVE (AFU_ORTHOLOGUE AFUA_1G17690)-RELATED"/>
    <property type="match status" value="1"/>
</dbReference>
<dbReference type="GO" id="GO:0071949">
    <property type="term" value="F:FAD binding"/>
    <property type="evidence" value="ECO:0007669"/>
    <property type="project" value="InterPro"/>
</dbReference>
<accession>A0A0N8H8P6</accession>
<sequence>MSPLCRLLGLSFWAVGVFGTSINRNWANLEARDVLRSCLSKAVGLDDSRVQFPEEPNFNDTDLRPFNLNLQYAAFAITYPNTTQEVSDIVLCAGTHDRKVQARSGGRDFINKCLGGAGGAIVVDLKSFNTIEVDQATQIATADGNRYIPHGSSPLVGVGGHLMVGGMGYSSRQNGLSIDALTEVEVVLANGTVTRASETSNPDLFWAMRGAGASFGIATEFNFQTKPEPETVVSWTYNFTSNDPAVLSEAWKAYHEIVRDPALSLKLGGTARLVKSSFIISGAFFGSEAAFNDINLGGRLPSTSTTTITPGLSWMEFIQDIFDSAGSTASQAYFYTSDTGVTPDTMPSNSSIDAFLEHIFAADDVSSNWSFLLDLYGGKINDVATNATAFPHRDVLYFLTAYVSTTGPTTATTERFHEDAVLKLQSNEPEKYGSYAGVPSLGHENSQEKYWGSNLARLEIIKARFDPDDVFSMPQNVKPAGSF</sequence>
<dbReference type="Pfam" id="PF01565">
    <property type="entry name" value="FAD_binding_4"/>
    <property type="match status" value="2"/>
</dbReference>
<dbReference type="InterPro" id="IPR036318">
    <property type="entry name" value="FAD-bd_PCMH-like_sf"/>
</dbReference>
<evidence type="ECO:0000256" key="3">
    <source>
        <dbReference type="ARBA" id="ARBA00022630"/>
    </source>
</evidence>
<evidence type="ECO:0000256" key="4">
    <source>
        <dbReference type="ARBA" id="ARBA00022827"/>
    </source>
</evidence>
<dbReference type="InterPro" id="IPR050416">
    <property type="entry name" value="FAD-linked_Oxidoreductase"/>
</dbReference>
<proteinExistence type="inferred from homology"/>
<evidence type="ECO:0000256" key="1">
    <source>
        <dbReference type="ARBA" id="ARBA00001974"/>
    </source>
</evidence>
<dbReference type="InterPro" id="IPR012951">
    <property type="entry name" value="BBE"/>
</dbReference>
<feature type="chain" id="PRO_5006026280" description="FAD-binding PCMH-type domain-containing protein" evidence="6">
    <location>
        <begin position="20"/>
        <end position="483"/>
    </location>
</feature>
<dbReference type="InterPro" id="IPR016166">
    <property type="entry name" value="FAD-bd_PCMH"/>
</dbReference>
<name>A0A0N8H8P6_9HYPO</name>
<dbReference type="STRING" id="78410.A0A0N8H8P6"/>
<dbReference type="PANTHER" id="PTHR42973:SF39">
    <property type="entry name" value="FAD-BINDING PCMH-TYPE DOMAIN-CONTAINING PROTEIN"/>
    <property type="match status" value="1"/>
</dbReference>
<dbReference type="EMBL" id="LKCW01000010">
    <property type="protein sequence ID" value="KPM45156.1"/>
    <property type="molecule type" value="Genomic_DNA"/>
</dbReference>
<dbReference type="Gene3D" id="3.30.465.10">
    <property type="match status" value="1"/>
</dbReference>
<dbReference type="InterPro" id="IPR016169">
    <property type="entry name" value="FAD-bd_PCMH_sub2"/>
</dbReference>
<keyword evidence="9" id="KW-1185">Reference proteome</keyword>
<keyword evidence="6" id="KW-0732">Signal</keyword>
<evidence type="ECO:0000259" key="7">
    <source>
        <dbReference type="PROSITE" id="PS51387"/>
    </source>
</evidence>
<dbReference type="GO" id="GO:0016491">
    <property type="term" value="F:oxidoreductase activity"/>
    <property type="evidence" value="ECO:0007669"/>
    <property type="project" value="UniProtKB-KW"/>
</dbReference>
<dbReference type="Gene3D" id="3.40.462.20">
    <property type="match status" value="1"/>
</dbReference>
<dbReference type="OrthoDB" id="415825at2759"/>
<dbReference type="InterPro" id="IPR006094">
    <property type="entry name" value="Oxid_FAD_bind_N"/>
</dbReference>
<keyword evidence="3" id="KW-0285">Flavoprotein</keyword>
<protein>
    <recommendedName>
        <fullName evidence="7">FAD-binding PCMH-type domain-containing protein</fullName>
    </recommendedName>
</protein>
<reference evidence="8 9" key="1">
    <citation type="submission" date="2015-09" db="EMBL/GenBank/DDBJ databases">
        <title>Draft genome of a European isolate of the apple canker pathogen Neonectria ditissima.</title>
        <authorList>
            <person name="Gomez-Cortecero A."/>
            <person name="Harrison R.J."/>
            <person name="Armitage A.D."/>
        </authorList>
    </citation>
    <scope>NUCLEOTIDE SEQUENCE [LARGE SCALE GENOMIC DNA]</scope>
    <source>
        <strain evidence="8 9">R09/05</strain>
    </source>
</reference>
<evidence type="ECO:0000313" key="8">
    <source>
        <dbReference type="EMBL" id="KPM45156.1"/>
    </source>
</evidence>
<comment type="cofactor">
    <cofactor evidence="1">
        <name>FAD</name>
        <dbReference type="ChEBI" id="CHEBI:57692"/>
    </cofactor>
</comment>
<evidence type="ECO:0000256" key="6">
    <source>
        <dbReference type="SAM" id="SignalP"/>
    </source>
</evidence>
<evidence type="ECO:0000313" key="9">
    <source>
        <dbReference type="Proteomes" id="UP000050424"/>
    </source>
</evidence>
<dbReference type="SUPFAM" id="SSF56176">
    <property type="entry name" value="FAD-binding/transporter-associated domain-like"/>
    <property type="match status" value="1"/>
</dbReference>
<feature type="domain" description="FAD-binding PCMH-type" evidence="7">
    <location>
        <begin position="55"/>
        <end position="228"/>
    </location>
</feature>
<evidence type="ECO:0000256" key="5">
    <source>
        <dbReference type="ARBA" id="ARBA00023002"/>
    </source>
</evidence>
<comment type="caution">
    <text evidence="8">The sequence shown here is derived from an EMBL/GenBank/DDBJ whole genome shotgun (WGS) entry which is preliminary data.</text>
</comment>
<dbReference type="Pfam" id="PF08031">
    <property type="entry name" value="BBE"/>
    <property type="match status" value="1"/>
</dbReference>
<gene>
    <name evidence="8" type="ORF">AK830_g1330</name>
</gene>
<evidence type="ECO:0000256" key="2">
    <source>
        <dbReference type="ARBA" id="ARBA00005466"/>
    </source>
</evidence>
<dbReference type="AlphaFoldDB" id="A0A0N8H8P6"/>
<organism evidence="8 9">
    <name type="scientific">Neonectria ditissima</name>
    <dbReference type="NCBI Taxonomy" id="78410"/>
    <lineage>
        <taxon>Eukaryota</taxon>
        <taxon>Fungi</taxon>
        <taxon>Dikarya</taxon>
        <taxon>Ascomycota</taxon>
        <taxon>Pezizomycotina</taxon>
        <taxon>Sordariomycetes</taxon>
        <taxon>Hypocreomycetidae</taxon>
        <taxon>Hypocreales</taxon>
        <taxon>Nectriaceae</taxon>
        <taxon>Neonectria</taxon>
    </lineage>
</organism>
<dbReference type="Proteomes" id="UP000050424">
    <property type="component" value="Unassembled WGS sequence"/>
</dbReference>
<keyword evidence="5" id="KW-0560">Oxidoreductase</keyword>
<feature type="signal peptide" evidence="6">
    <location>
        <begin position="1"/>
        <end position="19"/>
    </location>
</feature>
<keyword evidence="4" id="KW-0274">FAD</keyword>
<comment type="similarity">
    <text evidence="2">Belongs to the oxygen-dependent FAD-linked oxidoreductase family.</text>
</comment>
<dbReference type="PROSITE" id="PS51387">
    <property type="entry name" value="FAD_PCMH"/>
    <property type="match status" value="1"/>
</dbReference>